<dbReference type="PANTHER" id="PTHR21109">
    <property type="entry name" value="MITOCHONDRIAL 28S RIBOSOMAL PROTEIN S21"/>
    <property type="match status" value="1"/>
</dbReference>
<proteinExistence type="inferred from homology"/>
<organism evidence="5">
    <name type="scientific">marine metagenome</name>
    <dbReference type="NCBI Taxonomy" id="408172"/>
    <lineage>
        <taxon>unclassified sequences</taxon>
        <taxon>metagenomes</taxon>
        <taxon>ecological metagenomes</taxon>
    </lineage>
</organism>
<sequence length="68" mass="8437">MTIEVKVRDNNVVKAMRILKKKLEKDGLMQEIRQRQYYEKPSEKKLREKKQNIARCRKREKDKERFDN</sequence>
<evidence type="ECO:0000256" key="3">
    <source>
        <dbReference type="ARBA" id="ARBA00023274"/>
    </source>
</evidence>
<evidence type="ECO:0000256" key="2">
    <source>
        <dbReference type="ARBA" id="ARBA00022980"/>
    </source>
</evidence>
<feature type="compositionally biased region" description="Basic and acidic residues" evidence="4">
    <location>
        <begin position="42"/>
        <end position="51"/>
    </location>
</feature>
<dbReference type="AlphaFoldDB" id="A0A383A2T4"/>
<dbReference type="Gene3D" id="1.20.5.1150">
    <property type="entry name" value="Ribosomal protein S8"/>
    <property type="match status" value="1"/>
</dbReference>
<reference evidence="5" key="1">
    <citation type="submission" date="2018-05" db="EMBL/GenBank/DDBJ databases">
        <authorList>
            <person name="Lanie J.A."/>
            <person name="Ng W.-L."/>
            <person name="Kazmierczak K.M."/>
            <person name="Andrzejewski T.M."/>
            <person name="Davidsen T.M."/>
            <person name="Wayne K.J."/>
            <person name="Tettelin H."/>
            <person name="Glass J.I."/>
            <person name="Rusch D."/>
            <person name="Podicherti R."/>
            <person name="Tsui H.-C.T."/>
            <person name="Winkler M.E."/>
        </authorList>
    </citation>
    <scope>NUCLEOTIDE SEQUENCE</scope>
</reference>
<dbReference type="Pfam" id="PF01165">
    <property type="entry name" value="Ribosomal_S21"/>
    <property type="match status" value="1"/>
</dbReference>
<dbReference type="GO" id="GO:0006412">
    <property type="term" value="P:translation"/>
    <property type="evidence" value="ECO:0007669"/>
    <property type="project" value="InterPro"/>
</dbReference>
<evidence type="ECO:0000313" key="5">
    <source>
        <dbReference type="EMBL" id="SVE01909.1"/>
    </source>
</evidence>
<dbReference type="NCBIfam" id="TIGR00030">
    <property type="entry name" value="S21p"/>
    <property type="match status" value="1"/>
</dbReference>
<evidence type="ECO:0000256" key="4">
    <source>
        <dbReference type="SAM" id="MobiDB-lite"/>
    </source>
</evidence>
<dbReference type="PANTHER" id="PTHR21109:SF0">
    <property type="entry name" value="SMALL RIBOSOMAL SUBUNIT PROTEIN BS21M"/>
    <property type="match status" value="1"/>
</dbReference>
<keyword evidence="3" id="KW-0687">Ribonucleoprotein</keyword>
<name>A0A383A2T4_9ZZZZ</name>
<accession>A0A383A2T4</accession>
<dbReference type="InterPro" id="IPR001911">
    <property type="entry name" value="Ribosomal_bS21"/>
</dbReference>
<gene>
    <name evidence="5" type="ORF">METZ01_LOCUS454763</name>
</gene>
<keyword evidence="2" id="KW-0689">Ribosomal protein</keyword>
<feature type="region of interest" description="Disordered" evidence="4">
    <location>
        <begin position="42"/>
        <end position="68"/>
    </location>
</feature>
<comment type="similarity">
    <text evidence="1">Belongs to the bacterial ribosomal protein bS21 family.</text>
</comment>
<protein>
    <recommendedName>
        <fullName evidence="6">30S ribosomal protein S21</fullName>
    </recommendedName>
</protein>
<dbReference type="InterPro" id="IPR038380">
    <property type="entry name" value="Ribosomal_bS21_sf"/>
</dbReference>
<evidence type="ECO:0000256" key="1">
    <source>
        <dbReference type="ARBA" id="ARBA00006640"/>
    </source>
</evidence>
<dbReference type="GO" id="GO:1990904">
    <property type="term" value="C:ribonucleoprotein complex"/>
    <property type="evidence" value="ECO:0007669"/>
    <property type="project" value="UniProtKB-KW"/>
</dbReference>
<dbReference type="HAMAP" id="MF_00358">
    <property type="entry name" value="Ribosomal_bS21"/>
    <property type="match status" value="1"/>
</dbReference>
<dbReference type="EMBL" id="UINC01188608">
    <property type="protein sequence ID" value="SVE01909.1"/>
    <property type="molecule type" value="Genomic_DNA"/>
</dbReference>
<dbReference type="GO" id="GO:0003735">
    <property type="term" value="F:structural constituent of ribosome"/>
    <property type="evidence" value="ECO:0007669"/>
    <property type="project" value="InterPro"/>
</dbReference>
<evidence type="ECO:0008006" key="6">
    <source>
        <dbReference type="Google" id="ProtNLM"/>
    </source>
</evidence>
<dbReference type="GO" id="GO:0005840">
    <property type="term" value="C:ribosome"/>
    <property type="evidence" value="ECO:0007669"/>
    <property type="project" value="UniProtKB-KW"/>
</dbReference>
<feature type="compositionally biased region" description="Basic and acidic residues" evidence="4">
    <location>
        <begin position="59"/>
        <end position="68"/>
    </location>
</feature>